<dbReference type="InterPro" id="IPR012338">
    <property type="entry name" value="Beta-lactam/transpept-like"/>
</dbReference>
<feature type="domain" description="Beta-lactamase-related" evidence="2">
    <location>
        <begin position="55"/>
        <end position="380"/>
    </location>
</feature>
<dbReference type="RefSeq" id="WP_321535473.1">
    <property type="nucleotide sequence ID" value="NZ_JARGDL010000006.1"/>
</dbReference>
<dbReference type="Pfam" id="PF00144">
    <property type="entry name" value="Beta-lactamase"/>
    <property type="match status" value="1"/>
</dbReference>
<evidence type="ECO:0000259" key="2">
    <source>
        <dbReference type="Pfam" id="PF00144"/>
    </source>
</evidence>
<accession>A0AAE3NX64</accession>
<gene>
    <name evidence="3" type="ORF">P0M35_06065</name>
</gene>
<dbReference type="PANTHER" id="PTHR43283:SF11">
    <property type="entry name" value="BETA-LACTAMASE-RELATED DOMAIN-CONTAINING PROTEIN"/>
    <property type="match status" value="1"/>
</dbReference>
<dbReference type="Proteomes" id="UP001221302">
    <property type="component" value="Unassembled WGS sequence"/>
</dbReference>
<dbReference type="EMBL" id="JARGDL010000006">
    <property type="protein sequence ID" value="MDF1611706.1"/>
    <property type="molecule type" value="Genomic_DNA"/>
</dbReference>
<dbReference type="GO" id="GO:0016787">
    <property type="term" value="F:hydrolase activity"/>
    <property type="evidence" value="ECO:0007669"/>
    <property type="project" value="UniProtKB-KW"/>
</dbReference>
<dbReference type="AlphaFoldDB" id="A0AAE3NX64"/>
<name>A0AAE3NX64_9BACT</name>
<evidence type="ECO:0000313" key="4">
    <source>
        <dbReference type="Proteomes" id="UP001221302"/>
    </source>
</evidence>
<comment type="caution">
    <text evidence="3">The sequence shown here is derived from an EMBL/GenBank/DDBJ whole genome shotgun (WGS) entry which is preliminary data.</text>
</comment>
<sequence length="400" mass="45462">MLISKITLLITYLPYFFLSHFYDNSVLPSINEFIHIQHSKITYQNVIRKNFHGIDSLINKAIQDSVFPGASLLIAKNGKIIYKKGFGHFTYDINSEKVTPKTIYDLASVTKVIATTTAAMICIDRGLFHLDDKVSKYIPQFSVNGKENITIKNLLLHNTGLPAYKKYHEKFNNADSVLNDIYSSELEYETGTKTVYSDLGIITLGKVIEKVTGRSLDKFCKDKIFNPLGMKNTFYNPPIKFKKRIAPTELDNYWRNRILIGEVHDETASLLGGVSGHAGLFSTTEDLYKLLLMLQNKGKFNGKRIINKKTVELFTKQYSDKSSRALGWDTNSFENASCGKYFSKSSYGHTGYTGTSVWTDPEKKLIVILLTNRVYPTRNNTKIIQFRPVIHSEIINSIKN</sequence>
<keyword evidence="4" id="KW-1185">Reference proteome</keyword>
<protein>
    <submittedName>
        <fullName evidence="3">Serine hydrolase</fullName>
    </submittedName>
</protein>
<evidence type="ECO:0000256" key="1">
    <source>
        <dbReference type="ARBA" id="ARBA00022801"/>
    </source>
</evidence>
<proteinExistence type="predicted"/>
<dbReference type="PANTHER" id="PTHR43283">
    <property type="entry name" value="BETA-LACTAMASE-RELATED"/>
    <property type="match status" value="1"/>
</dbReference>
<dbReference type="Gene3D" id="3.40.710.10">
    <property type="entry name" value="DD-peptidase/beta-lactamase superfamily"/>
    <property type="match status" value="1"/>
</dbReference>
<dbReference type="InterPro" id="IPR001466">
    <property type="entry name" value="Beta-lactam-related"/>
</dbReference>
<keyword evidence="1 3" id="KW-0378">Hydrolase</keyword>
<reference evidence="3" key="1">
    <citation type="submission" date="2023-03" db="EMBL/GenBank/DDBJ databases">
        <title>Stygiobacter electus gen. nov., sp. nov., facultatively anaerobic thermotolerant bacterium of the class Ignavibacteria from a well of Yessentuki mineral water deposit.</title>
        <authorList>
            <person name="Podosokorskaya O.A."/>
            <person name="Elcheninov A.G."/>
            <person name="Petrova N.F."/>
            <person name="Zavarzina D.G."/>
            <person name="Kublanov I.V."/>
            <person name="Merkel A.Y."/>
        </authorList>
    </citation>
    <scope>NUCLEOTIDE SEQUENCE</scope>
    <source>
        <strain evidence="3">09-Me</strain>
    </source>
</reference>
<dbReference type="InterPro" id="IPR050789">
    <property type="entry name" value="Diverse_Enzym_Activities"/>
</dbReference>
<evidence type="ECO:0000313" key="3">
    <source>
        <dbReference type="EMBL" id="MDF1611706.1"/>
    </source>
</evidence>
<dbReference type="SUPFAM" id="SSF56601">
    <property type="entry name" value="beta-lactamase/transpeptidase-like"/>
    <property type="match status" value="1"/>
</dbReference>
<organism evidence="3 4">
    <name type="scientific">Stygiobacter electus</name>
    <dbReference type="NCBI Taxonomy" id="3032292"/>
    <lineage>
        <taxon>Bacteria</taxon>
        <taxon>Pseudomonadati</taxon>
        <taxon>Ignavibacteriota</taxon>
        <taxon>Ignavibacteria</taxon>
        <taxon>Ignavibacteriales</taxon>
        <taxon>Melioribacteraceae</taxon>
        <taxon>Stygiobacter</taxon>
    </lineage>
</organism>